<feature type="region of interest" description="Disordered" evidence="1">
    <location>
        <begin position="24"/>
        <end position="43"/>
    </location>
</feature>
<dbReference type="InterPro" id="IPR030678">
    <property type="entry name" value="Peptide/Ni-bd"/>
</dbReference>
<dbReference type="Proteomes" id="UP000219072">
    <property type="component" value="Unassembled WGS sequence"/>
</dbReference>
<dbReference type="GO" id="GO:0043190">
    <property type="term" value="C:ATP-binding cassette (ABC) transporter complex"/>
    <property type="evidence" value="ECO:0007669"/>
    <property type="project" value="InterPro"/>
</dbReference>
<dbReference type="GO" id="GO:0015833">
    <property type="term" value="P:peptide transport"/>
    <property type="evidence" value="ECO:0007669"/>
    <property type="project" value="TreeGrafter"/>
</dbReference>
<dbReference type="OrthoDB" id="7888869at2"/>
<feature type="domain" description="Solute-binding protein family 5" evidence="3">
    <location>
        <begin position="100"/>
        <end position="482"/>
    </location>
</feature>
<dbReference type="InterPro" id="IPR000914">
    <property type="entry name" value="SBP_5_dom"/>
</dbReference>
<dbReference type="GO" id="GO:0042597">
    <property type="term" value="C:periplasmic space"/>
    <property type="evidence" value="ECO:0007669"/>
    <property type="project" value="UniProtKB-ARBA"/>
</dbReference>
<feature type="chain" id="PRO_5039443759" evidence="2">
    <location>
        <begin position="26"/>
        <end position="583"/>
    </location>
</feature>
<evidence type="ECO:0000313" key="5">
    <source>
        <dbReference type="Proteomes" id="UP000219072"/>
    </source>
</evidence>
<feature type="signal peptide" evidence="2">
    <location>
        <begin position="1"/>
        <end position="25"/>
    </location>
</feature>
<dbReference type="PANTHER" id="PTHR30290">
    <property type="entry name" value="PERIPLASMIC BINDING COMPONENT OF ABC TRANSPORTER"/>
    <property type="match status" value="1"/>
</dbReference>
<dbReference type="PROSITE" id="PS51257">
    <property type="entry name" value="PROKAR_LIPOPROTEIN"/>
    <property type="match status" value="1"/>
</dbReference>
<dbReference type="PANTHER" id="PTHR30290:SF65">
    <property type="entry name" value="MONOACYL PHOSPHATIDYLINOSITOL TETRAMANNOSIDE-BINDING PROTEIN LPQW-RELATED"/>
    <property type="match status" value="1"/>
</dbReference>
<organism evidence="4 5">
    <name type="scientific">Streptomyces zhaozhouensis</name>
    <dbReference type="NCBI Taxonomy" id="1300267"/>
    <lineage>
        <taxon>Bacteria</taxon>
        <taxon>Bacillati</taxon>
        <taxon>Actinomycetota</taxon>
        <taxon>Actinomycetes</taxon>
        <taxon>Kitasatosporales</taxon>
        <taxon>Streptomycetaceae</taxon>
        <taxon>Streptomyces</taxon>
    </lineage>
</organism>
<gene>
    <name evidence="4" type="ORF">SAMN06297387_10669</name>
</gene>
<dbReference type="PIRSF" id="PIRSF002741">
    <property type="entry name" value="MppA"/>
    <property type="match status" value="1"/>
</dbReference>
<dbReference type="Gene3D" id="3.40.190.10">
    <property type="entry name" value="Periplasmic binding protein-like II"/>
    <property type="match status" value="1"/>
</dbReference>
<keyword evidence="2" id="KW-0732">Signal</keyword>
<evidence type="ECO:0000256" key="2">
    <source>
        <dbReference type="SAM" id="SignalP"/>
    </source>
</evidence>
<accession>A0A286DV66</accession>
<reference evidence="4 5" key="1">
    <citation type="submission" date="2017-09" db="EMBL/GenBank/DDBJ databases">
        <authorList>
            <person name="Ehlers B."/>
            <person name="Leendertz F.H."/>
        </authorList>
    </citation>
    <scope>NUCLEOTIDE SEQUENCE [LARGE SCALE GENOMIC DNA]</scope>
    <source>
        <strain evidence="4 5">CGMCC 4.7095</strain>
    </source>
</reference>
<evidence type="ECO:0000256" key="1">
    <source>
        <dbReference type="SAM" id="MobiDB-lite"/>
    </source>
</evidence>
<sequence>MTRFGRASKLAAAMLGGALVLSACSDDSDESNEDSNAGGGGGGTITYAMAQPWDSFNQTTAGANTVANGQVMHQALSGFWQFGNDDGQPIPNEDFGTFEKTSDDPLTVEYDIHQDAVWSDGTPIDCDDVMMWWTAQSGRWDGLFSAPGTQGIEDTAMPECADGDKAFTLVYDQPFADWLTSGPGRGNNAIMPAHVVAEQGGLSPEEFLAALQGDDPEAVQAAADFFNEGWLINGALPDASMIPTSGPFTITDYVPDQSVTLTRNEAYWGEPAAADSIVFRTIAEPEQVQALQNGEVDIIEPQPTVDMAQQIEAAEGIESEVAEEYTYEHLDFNFQDGPFADSLALRQAFALCVPYETLVDNLIKPVVPDATVKQVRNVAPWDEGYQEAIDASSATLEEYGVTDIERSRQILEEENAVGTEIVLGTLENQRRNDAGLLIQSSCDEAGFQVDFQPAADFFDTTGALSEGRFDVAMYAWSGSPDRSGWNSTYRTAVECSPDGKGNNNGCYSNEELDQLLDDVLRTSELSEAVDLTAQIEAHLWEDMVTIPLYQHPGITAWNSQVSGVVPNPSQNGIVWNADTWSRG</sequence>
<dbReference type="RefSeq" id="WP_097230970.1">
    <property type="nucleotide sequence ID" value="NZ_OCNE01000006.1"/>
</dbReference>
<keyword evidence="5" id="KW-1185">Reference proteome</keyword>
<protein>
    <submittedName>
        <fullName evidence="4">Peptide/nickel transport system substrate-binding protein</fullName>
    </submittedName>
</protein>
<dbReference type="GO" id="GO:1904680">
    <property type="term" value="F:peptide transmembrane transporter activity"/>
    <property type="evidence" value="ECO:0007669"/>
    <property type="project" value="TreeGrafter"/>
</dbReference>
<dbReference type="Pfam" id="PF00496">
    <property type="entry name" value="SBP_bac_5"/>
    <property type="match status" value="1"/>
</dbReference>
<dbReference type="InterPro" id="IPR039424">
    <property type="entry name" value="SBP_5"/>
</dbReference>
<dbReference type="AlphaFoldDB" id="A0A286DV66"/>
<dbReference type="EMBL" id="OCNE01000006">
    <property type="protein sequence ID" value="SOD62493.1"/>
    <property type="molecule type" value="Genomic_DNA"/>
</dbReference>
<dbReference type="CDD" id="cd08501">
    <property type="entry name" value="PBP2_Lpqw"/>
    <property type="match status" value="1"/>
</dbReference>
<dbReference type="SUPFAM" id="SSF53850">
    <property type="entry name" value="Periplasmic binding protein-like II"/>
    <property type="match status" value="1"/>
</dbReference>
<proteinExistence type="predicted"/>
<evidence type="ECO:0000313" key="4">
    <source>
        <dbReference type="EMBL" id="SOD62493.1"/>
    </source>
</evidence>
<name>A0A286DV66_9ACTN</name>
<dbReference type="Gene3D" id="3.10.105.10">
    <property type="entry name" value="Dipeptide-binding Protein, Domain 3"/>
    <property type="match status" value="1"/>
</dbReference>
<evidence type="ECO:0000259" key="3">
    <source>
        <dbReference type="Pfam" id="PF00496"/>
    </source>
</evidence>